<sequence>MTKGSGASADREALCLVVETATLGVSVLSLCEKGDAFILAETGKVFKRENEMKKGISFPTSVSVNNCVCHFSPLKSDHDYTLKGGDLVKIDLGVHVDGFIANVAHSFVVGASKENPITGRKADVIKAAHLCAEAALRLVKPGNQNTQVTEAWNKIAHSFKANFFLLFHWLLLTLNFRKDQEKAEFEVHEVYAVGVLISTGEGKAREGATRTTIFKRDPSKQYGLKMKTSRMFFSEVERRFDAALLLSAFKDEAKARLGVVECAQHELLHEKEGNYLPLLFDQASKTAENATEQPTAYTEAVE</sequence>
<evidence type="ECO:0000313" key="3">
    <source>
        <dbReference type="Ensembl" id="ENSGACP00000033988.1"/>
    </source>
</evidence>
<dbReference type="PROSITE" id="PS01202">
    <property type="entry name" value="MAP_2"/>
    <property type="match status" value="1"/>
</dbReference>
<reference evidence="3" key="3">
    <citation type="submission" date="2025-09" db="UniProtKB">
        <authorList>
            <consortium name="Ensembl"/>
        </authorList>
    </citation>
    <scope>IDENTIFICATION</scope>
</reference>
<reference evidence="3" key="2">
    <citation type="submission" date="2025-08" db="UniProtKB">
        <authorList>
            <consortium name="Ensembl"/>
        </authorList>
    </citation>
    <scope>IDENTIFICATION</scope>
</reference>
<dbReference type="Proteomes" id="UP000007635">
    <property type="component" value="Chromosome XVII"/>
</dbReference>
<evidence type="ECO:0000256" key="1">
    <source>
        <dbReference type="ARBA" id="ARBA00007319"/>
    </source>
</evidence>
<dbReference type="InterPro" id="IPR036388">
    <property type="entry name" value="WH-like_DNA-bd_sf"/>
</dbReference>
<name>A0AAQ4P7R9_GASAC</name>
<dbReference type="SUPFAM" id="SSF55920">
    <property type="entry name" value="Creatinase/aminopeptidase"/>
    <property type="match status" value="1"/>
</dbReference>
<dbReference type="PANTHER" id="PTHR10804">
    <property type="entry name" value="PROTEASE FAMILY M24 METHIONYL AMINOPEPTIDASE, AMINOPEPTIDASE P"/>
    <property type="match status" value="1"/>
</dbReference>
<keyword evidence="4" id="KW-1185">Reference proteome</keyword>
<evidence type="ECO:0000259" key="2">
    <source>
        <dbReference type="Pfam" id="PF00557"/>
    </source>
</evidence>
<dbReference type="InterPro" id="IPR018349">
    <property type="entry name" value="Pept_M24A_MAP2_BS"/>
</dbReference>
<dbReference type="GeneTree" id="ENSGT00940000154281"/>
<dbReference type="FunFam" id="1.10.10.10:FF:000029">
    <property type="entry name" value="Proliferation-associated 2G4, a"/>
    <property type="match status" value="1"/>
</dbReference>
<dbReference type="Ensembl" id="ENSGACT00000040674.1">
    <property type="protein sequence ID" value="ENSGACP00000033988.1"/>
    <property type="gene ID" value="ENSGACG00000030237.1"/>
</dbReference>
<dbReference type="InterPro" id="IPR047113">
    <property type="entry name" value="PA2G4/ARX1"/>
</dbReference>
<comment type="similarity">
    <text evidence="1">Belongs to the peptidase M24 family.</text>
</comment>
<reference evidence="3 4" key="1">
    <citation type="journal article" date="2021" name="G3 (Bethesda)">
        <title>Improved contiguity of the threespine stickleback genome using long-read sequencing.</title>
        <authorList>
            <person name="Nath S."/>
            <person name="Shaw D.E."/>
            <person name="White M.A."/>
        </authorList>
    </citation>
    <scope>NUCLEOTIDE SEQUENCE [LARGE SCALE GENOMIC DNA]</scope>
    <source>
        <strain evidence="3 4">Lake Benthic</strain>
    </source>
</reference>
<proteinExistence type="inferred from homology"/>
<dbReference type="InterPro" id="IPR000994">
    <property type="entry name" value="Pept_M24"/>
</dbReference>
<dbReference type="InterPro" id="IPR036005">
    <property type="entry name" value="Creatinase/aminopeptidase-like"/>
</dbReference>
<feature type="domain" description="Peptidase M24" evidence="2">
    <location>
        <begin position="8"/>
        <end position="162"/>
    </location>
</feature>
<dbReference type="Gene3D" id="1.10.10.10">
    <property type="entry name" value="Winged helix-like DNA-binding domain superfamily/Winged helix DNA-binding domain"/>
    <property type="match status" value="1"/>
</dbReference>
<evidence type="ECO:0000313" key="4">
    <source>
        <dbReference type="Proteomes" id="UP000007635"/>
    </source>
</evidence>
<dbReference type="Gene3D" id="3.90.230.10">
    <property type="entry name" value="Creatinase/methionine aminopeptidase superfamily"/>
    <property type="match status" value="2"/>
</dbReference>
<dbReference type="Pfam" id="PF00557">
    <property type="entry name" value="Peptidase_M24"/>
    <property type="match status" value="1"/>
</dbReference>
<organism evidence="3 4">
    <name type="scientific">Gasterosteus aculeatus aculeatus</name>
    <name type="common">three-spined stickleback</name>
    <dbReference type="NCBI Taxonomy" id="481459"/>
    <lineage>
        <taxon>Eukaryota</taxon>
        <taxon>Metazoa</taxon>
        <taxon>Chordata</taxon>
        <taxon>Craniata</taxon>
        <taxon>Vertebrata</taxon>
        <taxon>Euteleostomi</taxon>
        <taxon>Actinopterygii</taxon>
        <taxon>Neopterygii</taxon>
        <taxon>Teleostei</taxon>
        <taxon>Neoteleostei</taxon>
        <taxon>Acanthomorphata</taxon>
        <taxon>Eupercaria</taxon>
        <taxon>Perciformes</taxon>
        <taxon>Cottioidei</taxon>
        <taxon>Gasterosteales</taxon>
        <taxon>Gasterosteidae</taxon>
        <taxon>Gasterosteus</taxon>
    </lineage>
</organism>
<dbReference type="AlphaFoldDB" id="A0AAQ4P7R9"/>
<dbReference type="CDD" id="cd01089">
    <property type="entry name" value="PA2G4-like"/>
    <property type="match status" value="1"/>
</dbReference>
<protein>
    <submittedName>
        <fullName evidence="3">Proliferation-associated 2G4, a</fullName>
    </submittedName>
</protein>
<accession>A0AAQ4P7R9</accession>
<dbReference type="PANTHER" id="PTHR10804:SF11">
    <property type="entry name" value="PROLIFERATION-ASSOCIATED PROTEIN 2G4"/>
    <property type="match status" value="1"/>
</dbReference>